<keyword evidence="6 10" id="KW-0418">Kinase</keyword>
<dbReference type="SMART" id="SM00387">
    <property type="entry name" value="HATPase_c"/>
    <property type="match status" value="1"/>
</dbReference>
<feature type="transmembrane region" description="Helical" evidence="8">
    <location>
        <begin position="30"/>
        <end position="48"/>
    </location>
</feature>
<dbReference type="Proteomes" id="UP000318578">
    <property type="component" value="Unassembled WGS sequence"/>
</dbReference>
<proteinExistence type="predicted"/>
<dbReference type="EC" id="2.7.13.3" evidence="3"/>
<comment type="catalytic activity">
    <reaction evidence="1">
        <text>ATP + protein L-histidine = ADP + protein N-phospho-L-histidine.</text>
        <dbReference type="EC" id="2.7.13.3"/>
    </reaction>
</comment>
<dbReference type="InterPro" id="IPR003594">
    <property type="entry name" value="HATPase_dom"/>
</dbReference>
<evidence type="ECO:0000256" key="4">
    <source>
        <dbReference type="ARBA" id="ARBA00022553"/>
    </source>
</evidence>
<dbReference type="GO" id="GO:0009927">
    <property type="term" value="F:histidine phosphotransfer kinase activity"/>
    <property type="evidence" value="ECO:0007669"/>
    <property type="project" value="TreeGrafter"/>
</dbReference>
<comment type="caution">
    <text evidence="10">The sequence shown here is derived from an EMBL/GenBank/DDBJ whole genome shotgun (WGS) entry which is preliminary data.</text>
</comment>
<evidence type="ECO:0000313" key="10">
    <source>
        <dbReference type="EMBL" id="TVT25119.1"/>
    </source>
</evidence>
<organism evidence="10 11">
    <name type="scientific">Amycolatopsis acidiphila</name>
    <dbReference type="NCBI Taxonomy" id="715473"/>
    <lineage>
        <taxon>Bacteria</taxon>
        <taxon>Bacillati</taxon>
        <taxon>Actinomycetota</taxon>
        <taxon>Actinomycetes</taxon>
        <taxon>Pseudonocardiales</taxon>
        <taxon>Pseudonocardiaceae</taxon>
        <taxon>Amycolatopsis</taxon>
    </lineage>
</organism>
<keyword evidence="7" id="KW-0902">Two-component regulatory system</keyword>
<evidence type="ECO:0000256" key="3">
    <source>
        <dbReference type="ARBA" id="ARBA00012438"/>
    </source>
</evidence>
<dbReference type="InterPro" id="IPR036890">
    <property type="entry name" value="HATPase_C_sf"/>
</dbReference>
<keyword evidence="5" id="KW-0808">Transferase</keyword>
<dbReference type="InterPro" id="IPR004358">
    <property type="entry name" value="Sig_transdc_His_kin-like_C"/>
</dbReference>
<feature type="transmembrane region" description="Helical" evidence="8">
    <location>
        <begin position="136"/>
        <end position="156"/>
    </location>
</feature>
<feature type="transmembrane region" description="Helical" evidence="8">
    <location>
        <begin position="6"/>
        <end position="23"/>
    </location>
</feature>
<evidence type="ECO:0000256" key="1">
    <source>
        <dbReference type="ARBA" id="ARBA00000085"/>
    </source>
</evidence>
<dbReference type="InterPro" id="IPR003661">
    <property type="entry name" value="HisK_dim/P_dom"/>
</dbReference>
<sequence length="410" mass="43679">MVGVRVVVVLSIAVLLIGGDAAIRRHLVPVAVVLVLACGYAFAVAAHPRWELRGRRTAWLVTAADATLALLAVALSGAAASPAVAILLLVVTAAAIRLPLRPTVLLAVTLGVAYLAIALLVDPGSVPLGERVRQGTWWAGYLVLTGVLGASLSRLVEREREAGIAARVEAMAEHAAAEEERDLRQRLLESYQSQQDGLAVLLHEFRTPVASLRALARGLANPQSPIRFADRAASTRLVAEHANHLSDMLDALADVAASRRPSFSTGRVRAVELRALLLASADAAGLRPPRLRLRLDDEEQTVTLDSQRLRRVLTNLLENAARHGEGHPVDIEAGVHDNRLHVRILDRGPGIDPADLDRLTGKYTGTGPNRGTAGLGLWIVEQIVQALGGRLDFSQRAGGGLIARFDVPVG</sequence>
<comment type="subcellular location">
    <subcellularLocation>
        <location evidence="2">Cell membrane</location>
    </subcellularLocation>
</comment>
<dbReference type="GO" id="GO:0000155">
    <property type="term" value="F:phosphorelay sensor kinase activity"/>
    <property type="evidence" value="ECO:0007669"/>
    <property type="project" value="InterPro"/>
</dbReference>
<dbReference type="GO" id="GO:0005886">
    <property type="term" value="C:plasma membrane"/>
    <property type="evidence" value="ECO:0007669"/>
    <property type="project" value="UniProtKB-SubCell"/>
</dbReference>
<evidence type="ECO:0000256" key="2">
    <source>
        <dbReference type="ARBA" id="ARBA00004236"/>
    </source>
</evidence>
<feature type="domain" description="Histidine kinase" evidence="9">
    <location>
        <begin position="200"/>
        <end position="410"/>
    </location>
</feature>
<evidence type="ECO:0000259" key="9">
    <source>
        <dbReference type="PROSITE" id="PS50109"/>
    </source>
</evidence>
<dbReference type="PRINTS" id="PR00344">
    <property type="entry name" value="BCTRLSENSOR"/>
</dbReference>
<dbReference type="PANTHER" id="PTHR43047:SF72">
    <property type="entry name" value="OSMOSENSING HISTIDINE PROTEIN KINASE SLN1"/>
    <property type="match status" value="1"/>
</dbReference>
<evidence type="ECO:0000256" key="6">
    <source>
        <dbReference type="ARBA" id="ARBA00022777"/>
    </source>
</evidence>
<keyword evidence="11" id="KW-1185">Reference proteome</keyword>
<feature type="transmembrane region" description="Helical" evidence="8">
    <location>
        <begin position="68"/>
        <end position="91"/>
    </location>
</feature>
<dbReference type="PROSITE" id="PS50109">
    <property type="entry name" value="HIS_KIN"/>
    <property type="match status" value="1"/>
</dbReference>
<dbReference type="OrthoDB" id="5176662at2"/>
<feature type="transmembrane region" description="Helical" evidence="8">
    <location>
        <begin position="103"/>
        <end position="121"/>
    </location>
</feature>
<dbReference type="Pfam" id="PF02518">
    <property type="entry name" value="HATPase_c"/>
    <property type="match status" value="1"/>
</dbReference>
<keyword evidence="8" id="KW-0812">Transmembrane</keyword>
<protein>
    <recommendedName>
        <fullName evidence="3">histidine kinase</fullName>
        <ecNumber evidence="3">2.7.13.3</ecNumber>
    </recommendedName>
</protein>
<evidence type="ECO:0000256" key="8">
    <source>
        <dbReference type="SAM" id="Phobius"/>
    </source>
</evidence>
<dbReference type="InterPro" id="IPR036097">
    <property type="entry name" value="HisK_dim/P_sf"/>
</dbReference>
<dbReference type="CDD" id="cd00082">
    <property type="entry name" value="HisKA"/>
    <property type="match status" value="1"/>
</dbReference>
<dbReference type="PANTHER" id="PTHR43047">
    <property type="entry name" value="TWO-COMPONENT HISTIDINE PROTEIN KINASE"/>
    <property type="match status" value="1"/>
</dbReference>
<keyword evidence="4" id="KW-0597">Phosphoprotein</keyword>
<dbReference type="SUPFAM" id="SSF47384">
    <property type="entry name" value="Homodimeric domain of signal transducing histidine kinase"/>
    <property type="match status" value="1"/>
</dbReference>
<dbReference type="EMBL" id="VJZA01000004">
    <property type="protein sequence ID" value="TVT25119.1"/>
    <property type="molecule type" value="Genomic_DNA"/>
</dbReference>
<evidence type="ECO:0000256" key="7">
    <source>
        <dbReference type="ARBA" id="ARBA00023012"/>
    </source>
</evidence>
<evidence type="ECO:0000256" key="5">
    <source>
        <dbReference type="ARBA" id="ARBA00022679"/>
    </source>
</evidence>
<keyword evidence="8" id="KW-1133">Transmembrane helix</keyword>
<evidence type="ECO:0000313" key="11">
    <source>
        <dbReference type="Proteomes" id="UP000318578"/>
    </source>
</evidence>
<gene>
    <name evidence="10" type="ORF">FNH06_03905</name>
</gene>
<dbReference type="AlphaFoldDB" id="A0A558ALG7"/>
<accession>A0A558ALG7</accession>
<dbReference type="InterPro" id="IPR005467">
    <property type="entry name" value="His_kinase_dom"/>
</dbReference>
<reference evidence="10 11" key="1">
    <citation type="submission" date="2019-07" db="EMBL/GenBank/DDBJ databases">
        <title>New species of Amycolatopsis and Streptomyces.</title>
        <authorList>
            <person name="Duangmal K."/>
            <person name="Teo W.F.A."/>
            <person name="Lipun K."/>
        </authorList>
    </citation>
    <scope>NUCLEOTIDE SEQUENCE [LARGE SCALE GENOMIC DNA]</scope>
    <source>
        <strain evidence="10 11">JCM 30562</strain>
    </source>
</reference>
<dbReference type="SUPFAM" id="SSF55874">
    <property type="entry name" value="ATPase domain of HSP90 chaperone/DNA topoisomerase II/histidine kinase"/>
    <property type="match status" value="1"/>
</dbReference>
<keyword evidence="8" id="KW-0472">Membrane</keyword>
<name>A0A558ALG7_9PSEU</name>
<dbReference type="Gene3D" id="3.30.565.10">
    <property type="entry name" value="Histidine kinase-like ATPase, C-terminal domain"/>
    <property type="match status" value="1"/>
</dbReference>
<dbReference type="Gene3D" id="1.10.287.130">
    <property type="match status" value="1"/>
</dbReference>